<evidence type="ECO:0000313" key="4">
    <source>
        <dbReference type="Proteomes" id="UP000008210"/>
    </source>
</evidence>
<keyword evidence="1" id="KW-1133">Transmembrane helix</keyword>
<evidence type="ECO:0000256" key="2">
    <source>
        <dbReference type="SAM" id="SignalP"/>
    </source>
</evidence>
<evidence type="ECO:0000256" key="1">
    <source>
        <dbReference type="SAM" id="Phobius"/>
    </source>
</evidence>
<dbReference type="Proteomes" id="UP000008210">
    <property type="component" value="Chromosome 2"/>
</dbReference>
<accession>Q0K4Z9</accession>
<sequence length="120" mass="12160">MSMNMLAAFALSLSGFAALALSLDRHHADIHGRGSMPSRRAVAGLRAAGAGALALTWSLHVAADGGPLGTVSWLGTLTASAFAVALGLSYAPRAVQRLLPGVAGIGLAALAARWLLATWM</sequence>
<dbReference type="InterPro" id="IPR021762">
    <property type="entry name" value="DUF3325"/>
</dbReference>
<dbReference type="HOGENOM" id="CLU_144870_0_0_4"/>
<dbReference type="EMBL" id="AM260480">
    <property type="protein sequence ID" value="CAJ94925.1"/>
    <property type="molecule type" value="Genomic_DNA"/>
</dbReference>
<proteinExistence type="predicted"/>
<dbReference type="AlphaFoldDB" id="Q0K4Z9"/>
<dbReference type="Pfam" id="PF11804">
    <property type="entry name" value="DUF3325"/>
    <property type="match status" value="1"/>
</dbReference>
<keyword evidence="2" id="KW-0732">Signal</keyword>
<keyword evidence="1" id="KW-0472">Membrane</keyword>
<protein>
    <submittedName>
        <fullName evidence="3">Putative iron uptake protein</fullName>
    </submittedName>
</protein>
<keyword evidence="1" id="KW-0812">Transmembrane</keyword>
<feature type="signal peptide" evidence="2">
    <location>
        <begin position="1"/>
        <end position="20"/>
    </location>
</feature>
<organism evidence="3 4">
    <name type="scientific">Cupriavidus necator (strain ATCC 17699 / DSM 428 / KCTC 22496 / NCIMB 10442 / H16 / Stanier 337)</name>
    <name type="common">Ralstonia eutropha</name>
    <dbReference type="NCBI Taxonomy" id="381666"/>
    <lineage>
        <taxon>Bacteria</taxon>
        <taxon>Pseudomonadati</taxon>
        <taxon>Pseudomonadota</taxon>
        <taxon>Betaproteobacteria</taxon>
        <taxon>Burkholderiales</taxon>
        <taxon>Burkholderiaceae</taxon>
        <taxon>Cupriavidus</taxon>
    </lineage>
</organism>
<feature type="chain" id="PRO_5004174931" evidence="2">
    <location>
        <begin position="21"/>
        <end position="120"/>
    </location>
</feature>
<dbReference type="RefSeq" id="WP_010814033.1">
    <property type="nucleotide sequence ID" value="NC_008314.1"/>
</dbReference>
<keyword evidence="4" id="KW-1185">Reference proteome</keyword>
<evidence type="ECO:0000313" key="3">
    <source>
        <dbReference type="EMBL" id="CAJ94925.1"/>
    </source>
</evidence>
<dbReference type="KEGG" id="reh:H16_B0119"/>
<name>Q0K4Z9_CUPNH</name>
<feature type="transmembrane region" description="Helical" evidence="1">
    <location>
        <begin position="71"/>
        <end position="91"/>
    </location>
</feature>
<reference evidence="3 4" key="1">
    <citation type="journal article" date="2006" name="Nat. Biotechnol.">
        <title>Genome sequence of the bioplastic-producing 'Knallgas' bacterium Ralstonia eutropha H16.</title>
        <authorList>
            <person name="Pohlmann A."/>
            <person name="Fricke W.F."/>
            <person name="Reinecke F."/>
            <person name="Kusian B."/>
            <person name="Liesegang H."/>
            <person name="Cramm R."/>
            <person name="Eitinger T."/>
            <person name="Ewering C."/>
            <person name="Potter M."/>
            <person name="Schwartz E."/>
            <person name="Strittmatter A."/>
            <person name="Voss I."/>
            <person name="Gottschalk G."/>
            <person name="Steinbuechel A."/>
            <person name="Friedrich B."/>
            <person name="Bowien B."/>
        </authorList>
    </citation>
    <scope>NUCLEOTIDE SEQUENCE [LARGE SCALE GENOMIC DNA]</scope>
    <source>
        <strain evidence="4">ATCC 17699 / DSM 428 / KCTC 22496 / NCIMB 10442 / H16 / Stanier 337</strain>
    </source>
</reference>
<feature type="transmembrane region" description="Helical" evidence="1">
    <location>
        <begin position="98"/>
        <end position="116"/>
    </location>
</feature>
<gene>
    <name evidence="3" type="ordered locus">H16_B0119</name>
</gene>
<dbReference type="STRING" id="381666.H16_B0119"/>